<sequence>MSASVMARGAATAFLARMAASGPRAANVRRFRFASFGRCSSASSVADASGDPTPSPVLADPEDVLGEERTGEGVVTRRHTLGKSLTFIDVTCRSGGADDDDPSSSSHFVFVKAFGKVGKAVRIGATIRFTGRELTPSRPRERDAIASRPGSYAVSVPPGGVELLAATPASEIANAAPFADPKRRAVRPNLGGTRRRAAGPIAVVGTTAAGSSPRPVAQLCKSLVSRGTCGDPNCVRRHDASEAELEQVGTTTVGPRYLPLLTAITYYEQVRVSKMASAARAAAAVARERDPDDPHATENKASKQDSDRIFADWIVRTFRLRGADAAEKRATAAAAGDLGRRRVGDTSDDTSDDTSVDAFDDWSDKRHRVADVAGGGGVLSFELHVRHGLGATLCDPAAVSVSARQLNTWKNLRKRASRAGVGSPEHNAWRRADAWVRTAAEEGTRRRREHAERVLRYADVSDVDDADWSDDDESAVAGSEARASTRASSDDATFEHLASEFWGDLDGPLGEAIARCDVLVGMHPDQATEPVVDAAIALGKPFAVVPCCVFPELFPDRRTADGAPVRTYVEFVDYLVAKHPDAKLGYLPFKGRNRVVYRL</sequence>
<evidence type="ECO:0008006" key="4">
    <source>
        <dbReference type="Google" id="ProtNLM"/>
    </source>
</evidence>
<dbReference type="PANTHER" id="PTHR36971:SF1">
    <property type="entry name" value="METHYLTRANSFERASE DOMAIN-CONTAINING PROTEIN"/>
    <property type="match status" value="1"/>
</dbReference>
<dbReference type="eggNOG" id="ENOG502QVWK">
    <property type="taxonomic scope" value="Eukaryota"/>
</dbReference>
<protein>
    <recommendedName>
        <fullName evidence="4">C3H1-type domain-containing protein</fullName>
    </recommendedName>
</protein>
<evidence type="ECO:0000313" key="3">
    <source>
        <dbReference type="Proteomes" id="UP000002009"/>
    </source>
</evidence>
<dbReference type="Proteomes" id="UP000002009">
    <property type="component" value="Chromosome 16"/>
</dbReference>
<feature type="region of interest" description="Disordered" evidence="1">
    <location>
        <begin position="285"/>
        <end position="304"/>
    </location>
</feature>
<evidence type="ECO:0000313" key="2">
    <source>
        <dbReference type="EMBL" id="ACO67979.1"/>
    </source>
</evidence>
<proteinExistence type="predicted"/>
<dbReference type="KEGG" id="mis:MICPUN_104591"/>
<reference evidence="2 3" key="1">
    <citation type="journal article" date="2009" name="Science">
        <title>Green evolution and dynamic adaptations revealed by genomes of the marine picoeukaryotes Micromonas.</title>
        <authorList>
            <person name="Worden A.Z."/>
            <person name="Lee J.H."/>
            <person name="Mock T."/>
            <person name="Rouze P."/>
            <person name="Simmons M.P."/>
            <person name="Aerts A.L."/>
            <person name="Allen A.E."/>
            <person name="Cuvelier M.L."/>
            <person name="Derelle E."/>
            <person name="Everett M.V."/>
            <person name="Foulon E."/>
            <person name="Grimwood J."/>
            <person name="Gundlach H."/>
            <person name="Henrissat B."/>
            <person name="Napoli C."/>
            <person name="McDonald S.M."/>
            <person name="Parker M.S."/>
            <person name="Rombauts S."/>
            <person name="Salamov A."/>
            <person name="Von Dassow P."/>
            <person name="Badger J.H."/>
            <person name="Coutinho P.M."/>
            <person name="Demir E."/>
            <person name="Dubchak I."/>
            <person name="Gentemann C."/>
            <person name="Eikrem W."/>
            <person name="Gready J.E."/>
            <person name="John U."/>
            <person name="Lanier W."/>
            <person name="Lindquist E.A."/>
            <person name="Lucas S."/>
            <person name="Mayer K.F."/>
            <person name="Moreau H."/>
            <person name="Not F."/>
            <person name="Otillar R."/>
            <person name="Panaud O."/>
            <person name="Pangilinan J."/>
            <person name="Paulsen I."/>
            <person name="Piegu B."/>
            <person name="Poliakov A."/>
            <person name="Robbens S."/>
            <person name="Schmutz J."/>
            <person name="Toulza E."/>
            <person name="Wyss T."/>
            <person name="Zelensky A."/>
            <person name="Zhou K."/>
            <person name="Armbrust E.V."/>
            <person name="Bhattacharya D."/>
            <person name="Goodenough U.W."/>
            <person name="Van de Peer Y."/>
            <person name="Grigoriev I.V."/>
        </authorList>
    </citation>
    <scope>NUCLEOTIDE SEQUENCE [LARGE SCALE GENOMIC DNA]</scope>
    <source>
        <strain evidence="3">RCC299 / NOUM17</strain>
    </source>
</reference>
<gene>
    <name evidence="2" type="ORF">MICPUN_104591</name>
</gene>
<dbReference type="EMBL" id="CP001334">
    <property type="protein sequence ID" value="ACO67979.1"/>
    <property type="molecule type" value="Genomic_DNA"/>
</dbReference>
<dbReference type="GeneID" id="8249654"/>
<dbReference type="OrthoDB" id="7459479at2759"/>
<organism evidence="2 3">
    <name type="scientific">Micromonas commoda (strain RCC299 / NOUM17 / CCMP2709)</name>
    <name type="common">Picoplanktonic green alga</name>
    <dbReference type="NCBI Taxonomy" id="296587"/>
    <lineage>
        <taxon>Eukaryota</taxon>
        <taxon>Viridiplantae</taxon>
        <taxon>Chlorophyta</taxon>
        <taxon>Mamiellophyceae</taxon>
        <taxon>Mamiellales</taxon>
        <taxon>Mamiellaceae</taxon>
        <taxon>Micromonas</taxon>
    </lineage>
</organism>
<feature type="compositionally biased region" description="Low complexity" evidence="1">
    <location>
        <begin position="475"/>
        <end position="488"/>
    </location>
</feature>
<evidence type="ECO:0000256" key="1">
    <source>
        <dbReference type="SAM" id="MobiDB-lite"/>
    </source>
</evidence>
<dbReference type="OMA" id="VKCADEQ"/>
<name>C1EJ57_MICCC</name>
<feature type="compositionally biased region" description="Basic and acidic residues" evidence="1">
    <location>
        <begin position="286"/>
        <end position="304"/>
    </location>
</feature>
<feature type="region of interest" description="Disordered" evidence="1">
    <location>
        <begin position="468"/>
        <end position="488"/>
    </location>
</feature>
<dbReference type="RefSeq" id="XP_002506721.1">
    <property type="nucleotide sequence ID" value="XM_002506675.1"/>
</dbReference>
<keyword evidence="3" id="KW-1185">Reference proteome</keyword>
<dbReference type="InParanoid" id="C1EJ57"/>
<accession>C1EJ57</accession>
<dbReference type="PANTHER" id="PTHR36971">
    <property type="entry name" value="UNNAMED PRODUCT"/>
    <property type="match status" value="1"/>
</dbReference>
<dbReference type="AlphaFoldDB" id="C1EJ57"/>